<sequence>MMKNYLLIARRNLSKNKALFAINVIGLGLSIATSLIIALFVTDELSYDCYNEKADQIFRVVLKGKINDEIVKEAVCPAPVAPTLEREFPEVLQSARLCDSGSPRISYRNKTFRDNKLAFVDPVFFSIFTLPFLKGAPQTALKKPHTIVITSEQAEKYFGEEDPIGKILEFKDWNQQYKVTGVIENIPANSHFHFDFFASMEGLASSKELNWVQSHGYHHYLLLNKQNNYKALERKLPLIVEKYMGPQLQQSLGLSYTQFKEKGNRVGLFLQPLTDIHLFSDFTSVTELEPGGDVRSVYIFSLIAVFIVLIACINFINLSTASASKRAKEVGIKKVLGSNKWQLIAQFLTESFVVILLAISLGVVLVLLSLHLFNDFSGKEFQIEYIANLRVISFLLLLGVGISLLAGSYPAFFLSSFNPISALKNRFSHTGQGKGIRNSLVIFQFVVSAGLIFATIIVDQQMSFIQNKEMGYDKAQIMVIRNSWVLGEKEGVFKKELLKDSRIESITRSGFVPVGPSNSTISVVQPHQSSYDMRRTAFYHVDEQYISTMGMELVKGRNFSKEYGMESGNVIINETAAKLYGFTNNVIGQTITMWTDLEGSRKELTVIGVVKDFHFKPLHQPIAPLIMLNKPNPGLIIRTGGEDMPGLISSIKSLWNEFDVEEPFTYAFLDDLYNQVYMTEQRIHTILRVFTLLTIFVACLGLFGLVTFSTEQRFKEIGIRKVLGSNVVQIVAMLSTDFLKLIVIAFLLAFPLSFYFINQWLQGFAYRIEIRWWVFLLTALITVVIAFLTISVKCIKAAMANPVDTLRDE</sequence>
<keyword evidence="3 6" id="KW-0812">Transmembrane</keyword>
<name>A0AAW9SDW7_9BACT</name>
<keyword evidence="2" id="KW-1003">Cell membrane</keyword>
<dbReference type="InterPro" id="IPR003838">
    <property type="entry name" value="ABC3_permease_C"/>
</dbReference>
<dbReference type="PANTHER" id="PTHR30572">
    <property type="entry name" value="MEMBRANE COMPONENT OF TRANSPORTER-RELATED"/>
    <property type="match status" value="1"/>
</dbReference>
<dbReference type="GO" id="GO:0005886">
    <property type="term" value="C:plasma membrane"/>
    <property type="evidence" value="ECO:0007669"/>
    <property type="project" value="UniProtKB-SubCell"/>
</dbReference>
<dbReference type="Pfam" id="PF12704">
    <property type="entry name" value="MacB_PCD"/>
    <property type="match status" value="2"/>
</dbReference>
<reference evidence="9 10" key="1">
    <citation type="submission" date="2024-04" db="EMBL/GenBank/DDBJ databases">
        <title>Novel genus in family Flammeovirgaceae.</title>
        <authorList>
            <person name="Nguyen T.H."/>
            <person name="Vuong T.Q."/>
            <person name="Le H."/>
            <person name="Kim S.-G."/>
        </authorList>
    </citation>
    <scope>NUCLEOTIDE SEQUENCE [LARGE SCALE GENOMIC DNA]</scope>
    <source>
        <strain evidence="9 10">JCM 23209</strain>
    </source>
</reference>
<feature type="transmembrane region" description="Helical" evidence="6">
    <location>
        <begin position="770"/>
        <end position="790"/>
    </location>
</feature>
<gene>
    <name evidence="9" type="ORF">AAG747_24595</name>
</gene>
<feature type="transmembrane region" description="Helical" evidence="6">
    <location>
        <begin position="20"/>
        <end position="41"/>
    </location>
</feature>
<keyword evidence="4 6" id="KW-1133">Transmembrane helix</keyword>
<dbReference type="EMBL" id="JBDKWZ010000019">
    <property type="protein sequence ID" value="MEN7551124.1"/>
    <property type="molecule type" value="Genomic_DNA"/>
</dbReference>
<dbReference type="Pfam" id="PF02687">
    <property type="entry name" value="FtsX"/>
    <property type="match status" value="2"/>
</dbReference>
<feature type="domain" description="ABC3 transporter permease C-terminal" evidence="7">
    <location>
        <begin position="689"/>
        <end position="796"/>
    </location>
</feature>
<feature type="transmembrane region" description="Helical" evidence="6">
    <location>
        <begin position="727"/>
        <end position="750"/>
    </location>
</feature>
<feature type="transmembrane region" description="Helical" evidence="6">
    <location>
        <begin position="392"/>
        <end position="414"/>
    </location>
</feature>
<evidence type="ECO:0000256" key="4">
    <source>
        <dbReference type="ARBA" id="ARBA00022989"/>
    </source>
</evidence>
<evidence type="ECO:0000313" key="9">
    <source>
        <dbReference type="EMBL" id="MEN7551124.1"/>
    </source>
</evidence>
<dbReference type="Proteomes" id="UP001403385">
    <property type="component" value="Unassembled WGS sequence"/>
</dbReference>
<evidence type="ECO:0000256" key="2">
    <source>
        <dbReference type="ARBA" id="ARBA00022475"/>
    </source>
</evidence>
<feature type="domain" description="MacB-like periplasmic core" evidence="8">
    <location>
        <begin position="21"/>
        <end position="234"/>
    </location>
</feature>
<dbReference type="GO" id="GO:0022857">
    <property type="term" value="F:transmembrane transporter activity"/>
    <property type="evidence" value="ECO:0007669"/>
    <property type="project" value="TreeGrafter"/>
</dbReference>
<keyword evidence="5 6" id="KW-0472">Membrane</keyword>
<evidence type="ECO:0000259" key="8">
    <source>
        <dbReference type="Pfam" id="PF12704"/>
    </source>
</evidence>
<dbReference type="AlphaFoldDB" id="A0AAW9SDW7"/>
<evidence type="ECO:0000256" key="3">
    <source>
        <dbReference type="ARBA" id="ARBA00022692"/>
    </source>
</evidence>
<dbReference type="RefSeq" id="WP_346823906.1">
    <property type="nucleotide sequence ID" value="NZ_JBDKWZ010000019.1"/>
</dbReference>
<dbReference type="PANTHER" id="PTHR30572:SF18">
    <property type="entry name" value="ABC-TYPE MACROLIDE FAMILY EXPORT SYSTEM PERMEASE COMPONENT 2"/>
    <property type="match status" value="1"/>
</dbReference>
<evidence type="ECO:0000256" key="6">
    <source>
        <dbReference type="SAM" id="Phobius"/>
    </source>
</evidence>
<comment type="caution">
    <text evidence="9">The sequence shown here is derived from an EMBL/GenBank/DDBJ whole genome shotgun (WGS) entry which is preliminary data.</text>
</comment>
<feature type="domain" description="MacB-like periplasmic core" evidence="8">
    <location>
        <begin position="475"/>
        <end position="613"/>
    </location>
</feature>
<feature type="transmembrane region" description="Helical" evidence="6">
    <location>
        <begin position="352"/>
        <end position="372"/>
    </location>
</feature>
<evidence type="ECO:0000259" key="7">
    <source>
        <dbReference type="Pfam" id="PF02687"/>
    </source>
</evidence>
<evidence type="ECO:0000313" key="10">
    <source>
        <dbReference type="Proteomes" id="UP001403385"/>
    </source>
</evidence>
<accession>A0AAW9SDW7</accession>
<dbReference type="InterPro" id="IPR050250">
    <property type="entry name" value="Macrolide_Exporter_MacB"/>
</dbReference>
<evidence type="ECO:0000256" key="5">
    <source>
        <dbReference type="ARBA" id="ARBA00023136"/>
    </source>
</evidence>
<evidence type="ECO:0000256" key="1">
    <source>
        <dbReference type="ARBA" id="ARBA00004651"/>
    </source>
</evidence>
<comment type="subcellular location">
    <subcellularLocation>
        <location evidence="1">Cell membrane</location>
        <topology evidence="1">Multi-pass membrane protein</topology>
    </subcellularLocation>
</comment>
<feature type="transmembrane region" description="Helical" evidence="6">
    <location>
        <begin position="297"/>
        <end position="318"/>
    </location>
</feature>
<keyword evidence="10" id="KW-1185">Reference proteome</keyword>
<feature type="transmembrane region" description="Helical" evidence="6">
    <location>
        <begin position="435"/>
        <end position="458"/>
    </location>
</feature>
<proteinExistence type="predicted"/>
<feature type="domain" description="ABC3 transporter permease C-terminal" evidence="7">
    <location>
        <begin position="302"/>
        <end position="419"/>
    </location>
</feature>
<dbReference type="InterPro" id="IPR025857">
    <property type="entry name" value="MacB_PCD"/>
</dbReference>
<feature type="transmembrane region" description="Helical" evidence="6">
    <location>
        <begin position="686"/>
        <end position="706"/>
    </location>
</feature>
<organism evidence="9 10">
    <name type="scientific">Rapidithrix thailandica</name>
    <dbReference type="NCBI Taxonomy" id="413964"/>
    <lineage>
        <taxon>Bacteria</taxon>
        <taxon>Pseudomonadati</taxon>
        <taxon>Bacteroidota</taxon>
        <taxon>Cytophagia</taxon>
        <taxon>Cytophagales</taxon>
        <taxon>Flammeovirgaceae</taxon>
        <taxon>Rapidithrix</taxon>
    </lineage>
</organism>
<protein>
    <submittedName>
        <fullName evidence="9">ABC transporter permease</fullName>
    </submittedName>
</protein>